<dbReference type="PANTHER" id="PTHR12598">
    <property type="entry name" value="COPPER HOMEOSTASIS PROTEIN CUTC"/>
    <property type="match status" value="1"/>
</dbReference>
<sequence length="231" mass="25322">MLQKDSRLVDNQTTYEICIENHTALAQALAHPKVSRIELCDNLALGGTTVSFGVAQYASDSALQANKPIHAMIRPHGGTFCYNDTDLAIMLEDIALLKKLDGIKGFVVGALTKENHIDIATMQLLINAIKPKATTFHMAFDLVPTAMQQQSIDLLQDLGVAYLLTHGSPANNPIEENLEHLRALAEYAQGKITLIVGKGVTYQNIHQLEPQLYGVQWHGTKIVHLPANHPC</sequence>
<reference evidence="3" key="1">
    <citation type="submission" date="2020-03" db="EMBL/GenBank/DDBJ databases">
        <title>Spirochaetal bacteria isolated from arthropods constitute a novel genus Entomospira genus novum within the order Spirochaetales.</title>
        <authorList>
            <person name="Grana-Miraglia L."/>
            <person name="Sikutova S."/>
            <person name="Fingerle V."/>
            <person name="Sing A."/>
            <person name="Castillo-Ramirez S."/>
            <person name="Margos G."/>
            <person name="Rudolf I."/>
        </authorList>
    </citation>
    <scope>NUCLEOTIDE SEQUENCE</scope>
    <source>
        <strain evidence="3">BR149</strain>
    </source>
</reference>
<name>A0A968GGW7_9SPIO</name>
<comment type="caution">
    <text evidence="3">The sequence shown here is derived from an EMBL/GenBank/DDBJ whole genome shotgun (WGS) entry which is preliminary data.</text>
</comment>
<dbReference type="GO" id="GO:0005507">
    <property type="term" value="F:copper ion binding"/>
    <property type="evidence" value="ECO:0007669"/>
    <property type="project" value="TreeGrafter"/>
</dbReference>
<dbReference type="EMBL" id="JAATLM010000002">
    <property type="protein sequence ID" value="NIZ70107.1"/>
    <property type="molecule type" value="Genomic_DNA"/>
</dbReference>
<keyword evidence="4" id="KW-1185">Reference proteome</keyword>
<organism evidence="3 4">
    <name type="scientific">Entomospira culicis</name>
    <dbReference type="NCBI Taxonomy" id="2719989"/>
    <lineage>
        <taxon>Bacteria</taxon>
        <taxon>Pseudomonadati</taxon>
        <taxon>Spirochaetota</taxon>
        <taxon>Spirochaetia</taxon>
        <taxon>Spirochaetales</taxon>
        <taxon>Spirochaetaceae</taxon>
        <taxon>Entomospira</taxon>
    </lineage>
</organism>
<dbReference type="Proteomes" id="UP000778951">
    <property type="component" value="Unassembled WGS sequence"/>
</dbReference>
<gene>
    <name evidence="3" type="ORF">HCT48_07795</name>
</gene>
<comment type="similarity">
    <text evidence="1">Belongs to the CutC family.</text>
</comment>
<proteinExistence type="inferred from homology"/>
<dbReference type="Gene3D" id="3.20.20.380">
    <property type="entry name" value="Copper homeostasis (CutC) domain"/>
    <property type="match status" value="1"/>
</dbReference>
<accession>A0A968GGW7</accession>
<evidence type="ECO:0000256" key="1">
    <source>
        <dbReference type="ARBA" id="ARBA00007768"/>
    </source>
</evidence>
<dbReference type="RefSeq" id="WP_167696342.1">
    <property type="nucleotide sequence ID" value="NZ_JAATLM010000002.1"/>
</dbReference>
<evidence type="ECO:0000256" key="2">
    <source>
        <dbReference type="ARBA" id="ARBA00019014"/>
    </source>
</evidence>
<dbReference type="InterPro" id="IPR036822">
    <property type="entry name" value="CutC-like_dom_sf"/>
</dbReference>
<protein>
    <recommendedName>
        <fullName evidence="2">Copper homeostasis protein cutC homolog</fullName>
    </recommendedName>
</protein>
<evidence type="ECO:0000313" key="4">
    <source>
        <dbReference type="Proteomes" id="UP000778951"/>
    </source>
</evidence>
<dbReference type="PANTHER" id="PTHR12598:SF0">
    <property type="entry name" value="COPPER HOMEOSTASIS PROTEIN CUTC HOMOLOG"/>
    <property type="match status" value="1"/>
</dbReference>
<dbReference type="Pfam" id="PF03932">
    <property type="entry name" value="CutC"/>
    <property type="match status" value="1"/>
</dbReference>
<dbReference type="AlphaFoldDB" id="A0A968GGW7"/>
<dbReference type="InterPro" id="IPR005627">
    <property type="entry name" value="CutC-like"/>
</dbReference>
<dbReference type="SUPFAM" id="SSF110395">
    <property type="entry name" value="CutC-like"/>
    <property type="match status" value="1"/>
</dbReference>
<evidence type="ECO:0000313" key="3">
    <source>
        <dbReference type="EMBL" id="NIZ70107.1"/>
    </source>
</evidence>